<keyword evidence="3 8" id="KW-0808">Transferase</keyword>
<evidence type="ECO:0000259" key="10">
    <source>
        <dbReference type="PROSITE" id="PS50918"/>
    </source>
</evidence>
<dbReference type="Pfam" id="PF01661">
    <property type="entry name" value="Macro"/>
    <property type="match status" value="2"/>
</dbReference>
<evidence type="ECO:0000259" key="12">
    <source>
        <dbReference type="PROSITE" id="PS51154"/>
    </source>
</evidence>
<dbReference type="Pfam" id="PF23084">
    <property type="entry name" value="KH_PARP14_1"/>
    <property type="match status" value="3"/>
</dbReference>
<evidence type="ECO:0000256" key="2">
    <source>
        <dbReference type="ARBA" id="ARBA00022676"/>
    </source>
</evidence>
<dbReference type="PANTHER" id="PTHR14453:SF102">
    <property type="entry name" value="PROTEIN MONO-ADP-RIBOSYLTRANSFERASE PARP14-LIKE"/>
    <property type="match status" value="1"/>
</dbReference>
<dbReference type="GO" id="GO:0010629">
    <property type="term" value="P:negative regulation of gene expression"/>
    <property type="evidence" value="ECO:0007669"/>
    <property type="project" value="TreeGrafter"/>
</dbReference>
<dbReference type="GO" id="GO:0005737">
    <property type="term" value="C:cytoplasm"/>
    <property type="evidence" value="ECO:0007669"/>
    <property type="project" value="TreeGrafter"/>
</dbReference>
<dbReference type="CDD" id="cd12547">
    <property type="entry name" value="RRM1_2_PAR10"/>
    <property type="match status" value="5"/>
</dbReference>
<dbReference type="InterPro" id="IPR043472">
    <property type="entry name" value="Macro_dom-like"/>
</dbReference>
<dbReference type="CDD" id="cd01439">
    <property type="entry name" value="TCCD_inducible_PARP_like"/>
    <property type="match status" value="1"/>
</dbReference>
<dbReference type="PANTHER" id="PTHR14453">
    <property type="entry name" value="PARP/ZINC FINGER CCCH TYPE DOMAIN CONTAINING PROTEIN"/>
    <property type="match status" value="1"/>
</dbReference>
<dbReference type="KEGG" id="bbel:109486503"/>
<keyword evidence="5" id="KW-0539">Nucleus</keyword>
<dbReference type="InterPro" id="IPR012677">
    <property type="entry name" value="Nucleotide-bd_a/b_plait_sf"/>
</dbReference>
<dbReference type="SMART" id="SM00506">
    <property type="entry name" value="A1pp"/>
    <property type="match status" value="2"/>
</dbReference>
<dbReference type="SUPFAM" id="SSF56399">
    <property type="entry name" value="ADP-ribosylation"/>
    <property type="match status" value="1"/>
</dbReference>
<name>A0A6P5AHX0_BRABE</name>
<evidence type="ECO:0000259" key="11">
    <source>
        <dbReference type="PROSITE" id="PS51059"/>
    </source>
</evidence>
<dbReference type="EC" id="2.4.2.-" evidence="8"/>
<dbReference type="GeneID" id="109486503"/>
<accession>A0A6P5AHX0</accession>
<dbReference type="Gene3D" id="3.40.220.10">
    <property type="entry name" value="Leucine Aminopeptidase, subunit E, domain 1"/>
    <property type="match status" value="2"/>
</dbReference>
<dbReference type="SMART" id="SM00360">
    <property type="entry name" value="RRM"/>
    <property type="match status" value="6"/>
</dbReference>
<dbReference type="InterPro" id="IPR037197">
    <property type="entry name" value="WWE_dom_sf"/>
</dbReference>
<comment type="similarity">
    <text evidence="6">Belongs to the ARTD/PARP family.</text>
</comment>
<evidence type="ECO:0000313" key="13">
    <source>
        <dbReference type="Proteomes" id="UP000515135"/>
    </source>
</evidence>
<sequence>MQVSGLVSRSREIRPLLEQDGLIAIENLERGTKMSSSSRSVHVRVLPELDGLQDRVTGYFQSGNFPRELLGPEQAFAEETGLESVYATPPESPTSKCLSVEAFHWTTDERDLAATIPDTATSAPSTITIQVSGFMSSPNEKMLRLYFENKKRSGGGDIQQMEVRGKKVFIVFKDPTDARLVLSHEHRLDETTLKLKEVQSRSLDNTHLLVKGLKESITEDTLRRYLERVGIDEVITVEYGIRSAVALLTVNKISNFEQITTKAEYTPLEGQQVILERVPVPDGIIVTDLPDTVSRDLLELYFDSETRSGGGPISDIKMDSSTGTAVVQFDDANTVNRVHQTSPHILHNTPVSVKPYYEGLVEVVDDDAPGAFKMPQPISIKIRPKLIPFAFTMPKYVEQLTKKLAEVNAEVDMTVTDEVKISPTLTPEMKGIRKLAKHWEDQSQNCVEKVFTQFRATKIPVATQIWRRTKDRFEKAFEKVSNFPSKGDDIWVLCFDDDDLGGGVVTLIGTTEAVSRAKLVCNTFIRETENLLDWEASNNITIQVSGFLSRQCPNEEMLRLYFENKKRSGGGDIQEIQVRDKKVFIVFKNPTVAWHVLRRDHRLEGTTLKLNEVQHPRALDNTHLLVKGLKESTTKEILSLYLENISDDEVMTVDYSTQPGVALVTLNKISYFEMMAAKAQFRPLEGQHLTLERVPVPDGIIVTDLPDTVSRDLLELYFDSETRSGGGPISDIKMDSSTGTAVVQFDDANTVNRVHQKFPHILHNTPVSVKPYYECLVEVVDDDVPGAFNMPQPINIKIRPELIPFTFAMPKYVEQLTKKLAEVNAEVDMTVTDVVAISPTLTPTMKGIRKLARYWEDKSRSHVEQFFTQFQIMKVPVAILIWRRAKDRFEKVSENIGDDIWVQCSDDDYSGGGVVTLIGTTEAVSRAKLVCDTFIRETQNLLDWEASNNITIQVSGFMSSPNEEMLRLYFEDKKRSGGGDIQNMEVSDKTIFIVFKDPTVAWQVLRRDHRLNETILKLKEIWPDFTHLLVKGFREGTSEEALQLYLEHVGIDEVITVEYGTQPGVALVTCNNISNFEGMVAKAQFRPLEGQQVILERVPVPDGIIVTDLPDTVSRDLLELYFDSETRSGGGPISDIKMDSSTGTAVVQFDATKTVNRVHQKSSHILHNTSVSVKPYYECLVEVVDDDAPGAFNMPQPINIKIKPELISFAFAMPRCVEQLTRMLAEVHAEVDMTVTHVVTISPTLTPEMKGIRKLAKYWEDKSRSCVEKFFTQFQAMGIHVTSNIWQRAKDRFEKVSEKVSNVASEENDLWVQCADEEGGGVVTLIGTAEAVSRAKLVCKTVIEETEELLKWEATIVTDNITNMKAAKLKVLELNKFQGKHRDVEIKFDVDNQSVGFKGQRALVQNAKIDLFETTNNLAEERVSLSRGKLCYLKSDKGRKHLEDSLKKNDIKAAFDMEDEEMTLLAHQDSEVNVAKYLLQQVVSESSVAVAEESRDLLTKPDFASHLTDVRQRLSVDIHVAKGKVWVVGPPEKVATASNDIESYIAQNTIITVSMEVAEGTATFLDCYRKAAVTNVERNHAGQQVQITIDQGKLSVRGNKDGIQSAMKQLQFLIDDVATDTMTITKPGMHKFFTEGTGNLLLKVIQMEVKCVIVVGESQVHLPELQEGPEKVPHLGFQMRPSNTLTTPEGITIQLKKGDITAEEADVLVNTTDGDLDLFQSGVSKAFGQAGGQKLQQLCNNHPKADAGDVVITQPAGTLRCKEVYHGVLPNWQESDQPLRTMVHDLLELAHDDRYTSIAFPAMGTGNLMYPHDVAASCMYDEIWSFSQSNPGTTLKDVRIIVFDQPTVQAFETELRDIQGVQEASESKTATGSGPYSAVPTPMPGQQQMTIGSVTVQIQGGDLTTENVDCIVNVTSKDLGLRGQMSQAICQKAGPNIAAECQQYIIQNGQQDHGDVVLTGAGMLPCKGILHLIHPNTQVLKESIKTCLQVAETKGFKSIAFPAVGTGGFQISPDQAASLMMDGVADFAQQGVPTSLTTVRIMVFQQQMLHNFHSEMDRRAQDLPRKAKRFTAIKSRFKITHSLGKKRLVAKILGLTLIDGEHSVAGSVSMPKPPLLVQFFGREEVVDLAKSRVQETVDTNLKEEKIEDSAVQQLSDDEVGMLKMYGHQKMWQSKVEKSGCHCITIQGITNMYTVVSKVWKVLHDKKEEARKMEQALSLQKDISWCYEQPNGAYVPFDPLINFQIEKAYKKNRKGRVEYEDDVGQCEIDFSTMKEKASGQTSKVCRDELKIGLTVTSAVPDHWDPQPIDPYSRKPKLCHNVKLYPSSDEYKTVSSKFGLLGNIVSIRRVQNPTLWSQYCTQKQKISLKNPRINIEQELWHGSSKDSCGKITYNGFNRSYAGRHGTLIGKGTYFAVNASYSAKGYAKPDPSGNKSMFLAKVLTGLSTPGDHTMVVPPLRPGGGPLDTYDSTSRVTSDGTIFCVFHDAQAYPEYLITFI</sequence>
<gene>
    <name evidence="14" type="primary">LOC109486503</name>
</gene>
<dbReference type="GO" id="GO:0003950">
    <property type="term" value="F:NAD+ poly-ADP-ribosyltransferase activity"/>
    <property type="evidence" value="ECO:0007669"/>
    <property type="project" value="UniProtKB-UniRule"/>
</dbReference>
<dbReference type="Gene3D" id="3.30.720.50">
    <property type="match status" value="1"/>
</dbReference>
<proteinExistence type="inferred from homology"/>
<dbReference type="Gene3D" id="3.90.228.10">
    <property type="match status" value="1"/>
</dbReference>
<dbReference type="SUPFAM" id="SSF117839">
    <property type="entry name" value="WWE domain"/>
    <property type="match status" value="1"/>
</dbReference>
<dbReference type="GO" id="GO:0003714">
    <property type="term" value="F:transcription corepressor activity"/>
    <property type="evidence" value="ECO:0007669"/>
    <property type="project" value="TreeGrafter"/>
</dbReference>
<keyword evidence="7" id="KW-0694">RNA-binding</keyword>
<evidence type="ECO:0000256" key="7">
    <source>
        <dbReference type="PROSITE-ProRule" id="PRU00176"/>
    </source>
</evidence>
<feature type="domain" description="RRM" evidence="9">
    <location>
        <begin position="698"/>
        <end position="774"/>
    </location>
</feature>
<dbReference type="GO" id="GO:0070212">
    <property type="term" value="P:protein poly-ADP-ribosylation"/>
    <property type="evidence" value="ECO:0007669"/>
    <property type="project" value="TreeGrafter"/>
</dbReference>
<dbReference type="InterPro" id="IPR000504">
    <property type="entry name" value="RRM_dom"/>
</dbReference>
<dbReference type="InterPro" id="IPR057044">
    <property type="entry name" value="PARP14_KH_1"/>
</dbReference>
<organism evidence="13 14">
    <name type="scientific">Branchiostoma belcheri</name>
    <name type="common">Amphioxus</name>
    <dbReference type="NCBI Taxonomy" id="7741"/>
    <lineage>
        <taxon>Eukaryota</taxon>
        <taxon>Metazoa</taxon>
        <taxon>Chordata</taxon>
        <taxon>Cephalochordata</taxon>
        <taxon>Leptocardii</taxon>
        <taxon>Amphioxiformes</taxon>
        <taxon>Branchiostomatidae</taxon>
        <taxon>Branchiostoma</taxon>
    </lineage>
</organism>
<dbReference type="PROSITE" id="PS50918">
    <property type="entry name" value="WWE"/>
    <property type="match status" value="1"/>
</dbReference>
<dbReference type="InterPro" id="IPR002589">
    <property type="entry name" value="Macro_dom"/>
</dbReference>
<feature type="domain" description="Macro" evidence="12">
    <location>
        <begin position="1883"/>
        <end position="2060"/>
    </location>
</feature>
<dbReference type="InterPro" id="IPR012317">
    <property type="entry name" value="Poly(ADP-ribose)pol_cat_dom"/>
</dbReference>
<keyword evidence="2 8" id="KW-0328">Glycosyltransferase</keyword>
<feature type="domain" description="PARP catalytic" evidence="11">
    <location>
        <begin position="2305"/>
        <end position="2496"/>
    </location>
</feature>
<dbReference type="InterPro" id="IPR052056">
    <property type="entry name" value="Mono-ARTD/PARP"/>
</dbReference>
<reference evidence="14" key="1">
    <citation type="submission" date="2025-08" db="UniProtKB">
        <authorList>
            <consortium name="RefSeq"/>
        </authorList>
    </citation>
    <scope>IDENTIFICATION</scope>
    <source>
        <tissue evidence="14">Gonad</tissue>
    </source>
</reference>
<evidence type="ECO:0000313" key="14">
    <source>
        <dbReference type="RefSeq" id="XP_019645899.1"/>
    </source>
</evidence>
<dbReference type="PROSITE" id="PS51154">
    <property type="entry name" value="MACRO"/>
    <property type="match status" value="2"/>
</dbReference>
<dbReference type="Pfam" id="PF23085">
    <property type="entry name" value="RRM_PARP14_3"/>
    <property type="match status" value="6"/>
</dbReference>
<dbReference type="GO" id="GO:1990404">
    <property type="term" value="F:NAD+-protein mono-ADP-ribosyltransferase activity"/>
    <property type="evidence" value="ECO:0007669"/>
    <property type="project" value="TreeGrafter"/>
</dbReference>
<dbReference type="Proteomes" id="UP000515135">
    <property type="component" value="Unplaced"/>
</dbReference>
<protein>
    <recommendedName>
        <fullName evidence="8">Poly [ADP-ribose] polymerase</fullName>
        <shortName evidence="8">PARP</shortName>
        <ecNumber evidence="8">2.4.2.-</ecNumber>
    </recommendedName>
</protein>
<dbReference type="Pfam" id="PF02825">
    <property type="entry name" value="WWE"/>
    <property type="match status" value="1"/>
</dbReference>
<evidence type="ECO:0000259" key="9">
    <source>
        <dbReference type="PROSITE" id="PS50102"/>
    </source>
</evidence>
<evidence type="ECO:0000256" key="1">
    <source>
        <dbReference type="ARBA" id="ARBA00004123"/>
    </source>
</evidence>
<dbReference type="RefSeq" id="XP_019645899.1">
    <property type="nucleotide sequence ID" value="XM_019790340.1"/>
</dbReference>
<feature type="domain" description="RRM" evidence="9">
    <location>
        <begin position="282"/>
        <end position="358"/>
    </location>
</feature>
<evidence type="ECO:0000256" key="4">
    <source>
        <dbReference type="ARBA" id="ARBA00023027"/>
    </source>
</evidence>
<dbReference type="OrthoDB" id="5966295at2759"/>
<dbReference type="Gene3D" id="3.30.70.330">
    <property type="match status" value="6"/>
</dbReference>
<dbReference type="GO" id="GO:0005634">
    <property type="term" value="C:nucleus"/>
    <property type="evidence" value="ECO:0007669"/>
    <property type="project" value="UniProtKB-SubCell"/>
</dbReference>
<dbReference type="InterPro" id="IPR034464">
    <property type="entry name" value="PAR10_RRM1_2"/>
</dbReference>
<evidence type="ECO:0000256" key="5">
    <source>
        <dbReference type="ARBA" id="ARBA00023242"/>
    </source>
</evidence>
<dbReference type="PROSITE" id="PS51059">
    <property type="entry name" value="PARP_CATALYTIC"/>
    <property type="match status" value="1"/>
</dbReference>
<evidence type="ECO:0000256" key="8">
    <source>
        <dbReference type="RuleBase" id="RU362114"/>
    </source>
</evidence>
<dbReference type="PROSITE" id="PS50102">
    <property type="entry name" value="RRM"/>
    <property type="match status" value="3"/>
</dbReference>
<keyword evidence="13" id="KW-1185">Reference proteome</keyword>
<feature type="domain" description="WWE" evidence="10">
    <location>
        <begin position="2210"/>
        <end position="2289"/>
    </location>
</feature>
<dbReference type="SUPFAM" id="SSF52949">
    <property type="entry name" value="Macro domain-like"/>
    <property type="match status" value="2"/>
</dbReference>
<evidence type="ECO:0000256" key="3">
    <source>
        <dbReference type="ARBA" id="ARBA00022679"/>
    </source>
</evidence>
<dbReference type="InterPro" id="IPR004170">
    <property type="entry name" value="WWE_dom"/>
</dbReference>
<dbReference type="GO" id="GO:0003723">
    <property type="term" value="F:RNA binding"/>
    <property type="evidence" value="ECO:0007669"/>
    <property type="project" value="UniProtKB-UniRule"/>
</dbReference>
<feature type="domain" description="RRM" evidence="9">
    <location>
        <begin position="1102"/>
        <end position="1178"/>
    </location>
</feature>
<feature type="domain" description="Macro" evidence="12">
    <location>
        <begin position="1680"/>
        <end position="1859"/>
    </location>
</feature>
<comment type="subcellular location">
    <subcellularLocation>
        <location evidence="1">Nucleus</location>
    </subcellularLocation>
</comment>
<evidence type="ECO:0000256" key="6">
    <source>
        <dbReference type="ARBA" id="ARBA00024347"/>
    </source>
</evidence>
<dbReference type="Pfam" id="PF00644">
    <property type="entry name" value="PARP"/>
    <property type="match status" value="1"/>
</dbReference>
<keyword evidence="4 8" id="KW-0520">NAD</keyword>
<dbReference type="CDD" id="cd02903">
    <property type="entry name" value="Macro_BAL-like"/>
    <property type="match status" value="2"/>
</dbReference>